<sequence>MSLLRQMTFLRRRNLACLRRPRRWPCRSAFWVNVPKASPGLIAKTVPALQCRPAFVERLDSSQLHKKAVGERAGDSRVGSTNL</sequence>
<name>A0AAD9A5F5_9PEZI</name>
<proteinExistence type="predicted"/>
<reference evidence="1" key="1">
    <citation type="submission" date="2023-01" db="EMBL/GenBank/DDBJ databases">
        <title>Colletotrichum chrysophilum M932 genome sequence.</title>
        <authorList>
            <person name="Baroncelli R."/>
        </authorList>
    </citation>
    <scope>NUCLEOTIDE SEQUENCE</scope>
    <source>
        <strain evidence="1">M932</strain>
    </source>
</reference>
<keyword evidence="2" id="KW-1185">Reference proteome</keyword>
<accession>A0AAD9A5F5</accession>
<organism evidence="1 2">
    <name type="scientific">Colletotrichum chrysophilum</name>
    <dbReference type="NCBI Taxonomy" id="1836956"/>
    <lineage>
        <taxon>Eukaryota</taxon>
        <taxon>Fungi</taxon>
        <taxon>Dikarya</taxon>
        <taxon>Ascomycota</taxon>
        <taxon>Pezizomycotina</taxon>
        <taxon>Sordariomycetes</taxon>
        <taxon>Hypocreomycetidae</taxon>
        <taxon>Glomerellales</taxon>
        <taxon>Glomerellaceae</taxon>
        <taxon>Colletotrichum</taxon>
        <taxon>Colletotrichum gloeosporioides species complex</taxon>
    </lineage>
</organism>
<gene>
    <name evidence="1" type="ORF">CCHR01_15642</name>
</gene>
<evidence type="ECO:0000313" key="1">
    <source>
        <dbReference type="EMBL" id="KAK1841738.1"/>
    </source>
</evidence>
<dbReference type="EMBL" id="JAQOWY010000460">
    <property type="protein sequence ID" value="KAK1841738.1"/>
    <property type="molecule type" value="Genomic_DNA"/>
</dbReference>
<dbReference type="Proteomes" id="UP001243330">
    <property type="component" value="Unassembled WGS sequence"/>
</dbReference>
<evidence type="ECO:0000313" key="2">
    <source>
        <dbReference type="Proteomes" id="UP001243330"/>
    </source>
</evidence>
<comment type="caution">
    <text evidence="1">The sequence shown here is derived from an EMBL/GenBank/DDBJ whole genome shotgun (WGS) entry which is preliminary data.</text>
</comment>
<dbReference type="AlphaFoldDB" id="A0AAD9A5F5"/>
<protein>
    <submittedName>
        <fullName evidence="1">Uncharacterized protein</fullName>
    </submittedName>
</protein>